<dbReference type="PANTHER" id="PTHR24321:SF8">
    <property type="entry name" value="ESTRADIOL 17-BETA-DEHYDROGENASE 8-RELATED"/>
    <property type="match status" value="1"/>
</dbReference>
<dbReference type="Pfam" id="PF13561">
    <property type="entry name" value="adh_short_C2"/>
    <property type="match status" value="1"/>
</dbReference>
<dbReference type="SUPFAM" id="SSF51735">
    <property type="entry name" value="NAD(P)-binding Rossmann-fold domains"/>
    <property type="match status" value="1"/>
</dbReference>
<protein>
    <submittedName>
        <fullName evidence="3">Unannotated protein</fullName>
    </submittedName>
</protein>
<sequence>MPEHQSIAGFPESGQRKVAIVTGAATGIGRATSELFAKRGYHVVAVDLSADALVWTSANDAIRPLVGDVSDDELGRRMVATALDEFGRLDTVVLNAGIARRTDWESDEAMESFDRIMAVNVRGVVSGIRHAAPAMAARGGGAIVAVASTSGVGGDPERWAYNASKAAVINLVKAAALDFGAQGVRVNAAAPGPTLTSILQGGSASQEHLEALRRPIPLQRMARPDEQAEVIWFLGTPASSFVTGATVMCDGGITANAGIFLPQSVPLSDVHH</sequence>
<evidence type="ECO:0000256" key="1">
    <source>
        <dbReference type="ARBA" id="ARBA00006484"/>
    </source>
</evidence>
<organism evidence="3">
    <name type="scientific">freshwater metagenome</name>
    <dbReference type="NCBI Taxonomy" id="449393"/>
    <lineage>
        <taxon>unclassified sequences</taxon>
        <taxon>metagenomes</taxon>
        <taxon>ecological metagenomes</taxon>
    </lineage>
</organism>
<dbReference type="AlphaFoldDB" id="A0A6J6UL98"/>
<dbReference type="Gene3D" id="3.40.50.720">
    <property type="entry name" value="NAD(P)-binding Rossmann-like Domain"/>
    <property type="match status" value="1"/>
</dbReference>
<dbReference type="InterPro" id="IPR020904">
    <property type="entry name" value="Sc_DH/Rdtase_CS"/>
</dbReference>
<dbReference type="PANTHER" id="PTHR24321">
    <property type="entry name" value="DEHYDROGENASES, SHORT CHAIN"/>
    <property type="match status" value="1"/>
</dbReference>
<dbReference type="PRINTS" id="PR00080">
    <property type="entry name" value="SDRFAMILY"/>
</dbReference>
<dbReference type="PRINTS" id="PR00081">
    <property type="entry name" value="GDHRDH"/>
</dbReference>
<reference evidence="3" key="1">
    <citation type="submission" date="2020-05" db="EMBL/GenBank/DDBJ databases">
        <authorList>
            <person name="Chiriac C."/>
            <person name="Salcher M."/>
            <person name="Ghai R."/>
            <person name="Kavagutti S V."/>
        </authorList>
    </citation>
    <scope>NUCLEOTIDE SEQUENCE</scope>
</reference>
<keyword evidence="2" id="KW-0560">Oxidoreductase</keyword>
<dbReference type="EMBL" id="CAEZYZ010000236">
    <property type="protein sequence ID" value="CAB4759974.1"/>
    <property type="molecule type" value="Genomic_DNA"/>
</dbReference>
<dbReference type="CDD" id="cd05233">
    <property type="entry name" value="SDR_c"/>
    <property type="match status" value="1"/>
</dbReference>
<proteinExistence type="inferred from homology"/>
<evidence type="ECO:0000256" key="2">
    <source>
        <dbReference type="ARBA" id="ARBA00023002"/>
    </source>
</evidence>
<gene>
    <name evidence="3" type="ORF">UFOPK2810_01294</name>
</gene>
<name>A0A6J6UL98_9ZZZZ</name>
<evidence type="ECO:0000313" key="3">
    <source>
        <dbReference type="EMBL" id="CAB4759974.1"/>
    </source>
</evidence>
<dbReference type="GO" id="GO:0016491">
    <property type="term" value="F:oxidoreductase activity"/>
    <property type="evidence" value="ECO:0007669"/>
    <property type="project" value="UniProtKB-KW"/>
</dbReference>
<dbReference type="PROSITE" id="PS00061">
    <property type="entry name" value="ADH_SHORT"/>
    <property type="match status" value="1"/>
</dbReference>
<accession>A0A6J6UL98</accession>
<dbReference type="InterPro" id="IPR036291">
    <property type="entry name" value="NAD(P)-bd_dom_sf"/>
</dbReference>
<dbReference type="FunFam" id="3.40.50.720:FF:000084">
    <property type="entry name" value="Short-chain dehydrogenase reductase"/>
    <property type="match status" value="1"/>
</dbReference>
<dbReference type="InterPro" id="IPR002347">
    <property type="entry name" value="SDR_fam"/>
</dbReference>
<comment type="similarity">
    <text evidence="1">Belongs to the short-chain dehydrogenases/reductases (SDR) family.</text>
</comment>